<reference evidence="2 3" key="1">
    <citation type="submission" date="2015-06" db="EMBL/GenBank/DDBJ databases">
        <title>Improved classification and identification of acetic acid bacteria using matrix-assisted laser desorption/ionization time-of-flight mass spectrometry; Gluconobacter nephelii and Gluconobacter uchimurae are later heterotypic synonyms of Gluconobacter japonicus and Gluconobacter oxydans, respectively.</title>
        <authorList>
            <person name="Li L."/>
            <person name="Cleenwerck I."/>
            <person name="De Vuyst L."/>
            <person name="Vandamme P."/>
        </authorList>
    </citation>
    <scope>NUCLEOTIDE SEQUENCE [LARGE SCALE GENOMIC DNA]</scope>
    <source>
        <strain evidence="2 3">LMG 1608</strain>
    </source>
</reference>
<evidence type="ECO:0000256" key="1">
    <source>
        <dbReference type="SAM" id="Phobius"/>
    </source>
</evidence>
<comment type="caution">
    <text evidence="2">The sequence shown here is derived from an EMBL/GenBank/DDBJ whole genome shotgun (WGS) entry which is preliminary data.</text>
</comment>
<proteinExistence type="predicted"/>
<keyword evidence="1" id="KW-0812">Transmembrane</keyword>
<accession>A0A149UM70</accession>
<keyword evidence="1" id="KW-0472">Membrane</keyword>
<dbReference type="Proteomes" id="UP000075312">
    <property type="component" value="Unassembled WGS sequence"/>
</dbReference>
<dbReference type="PATRIC" id="fig|178900.6.peg.390"/>
<evidence type="ECO:0000313" key="3">
    <source>
        <dbReference type="Proteomes" id="UP000075312"/>
    </source>
</evidence>
<dbReference type="AlphaFoldDB" id="A0A149UM70"/>
<sequence>MTQTVERNAPSLNKILQTNAGYIAGVIVENPFVQAFLGLLVYGGIAFVLMFTDAGQRITGDLLDLLLGVCQLVGELV</sequence>
<dbReference type="RefSeq" id="WP_062144993.1">
    <property type="nucleotide sequence ID" value="NZ_LHZY01000141.1"/>
</dbReference>
<name>A0A149UM70_9PROT</name>
<organism evidence="2 3">
    <name type="scientific">Acetobacter cerevisiae</name>
    <dbReference type="NCBI Taxonomy" id="178900"/>
    <lineage>
        <taxon>Bacteria</taxon>
        <taxon>Pseudomonadati</taxon>
        <taxon>Pseudomonadota</taxon>
        <taxon>Alphaproteobacteria</taxon>
        <taxon>Acetobacterales</taxon>
        <taxon>Acetobacteraceae</taxon>
        <taxon>Acetobacter</taxon>
    </lineage>
</organism>
<gene>
    <name evidence="2" type="ORF">AD952_14530</name>
</gene>
<feature type="transmembrane region" description="Helical" evidence="1">
    <location>
        <begin position="32"/>
        <end position="51"/>
    </location>
</feature>
<evidence type="ECO:0000313" key="2">
    <source>
        <dbReference type="EMBL" id="KXV69071.1"/>
    </source>
</evidence>
<keyword evidence="1" id="KW-1133">Transmembrane helix</keyword>
<protein>
    <submittedName>
        <fullName evidence="2">Uncharacterized protein</fullName>
    </submittedName>
</protein>
<dbReference type="EMBL" id="LHZY01000141">
    <property type="protein sequence ID" value="KXV69071.1"/>
    <property type="molecule type" value="Genomic_DNA"/>
</dbReference>